<reference evidence="1" key="1">
    <citation type="submission" date="2021-05" db="EMBL/GenBank/DDBJ databases">
        <title>Complete genome sequence of the cellulolytic planctomycete Telmatocola sphagniphila SP2T and characterization of the first cellulase from planctomycetes.</title>
        <authorList>
            <person name="Rakitin A.L."/>
            <person name="Beletsky A.V."/>
            <person name="Naumoff D.G."/>
            <person name="Kulichevskaya I.S."/>
            <person name="Mardanov A.V."/>
            <person name="Ravin N.V."/>
            <person name="Dedysh S.N."/>
        </authorList>
    </citation>
    <scope>NUCLEOTIDE SEQUENCE</scope>
    <source>
        <strain evidence="1">SP2T</strain>
    </source>
</reference>
<dbReference type="EMBL" id="CP074694">
    <property type="protein sequence ID" value="QVL34647.1"/>
    <property type="molecule type" value="Genomic_DNA"/>
</dbReference>
<sequence>MYIRLSWLTLVAGVGLGIFGTMVFGGSPPPFHHFTPQPAYASNGDRFQEYVMMSGAASFNPKGQTDCLWLLDKKSNKLLATIIDRTNARIPGWTEVSLAQEFGVNEKNEPHFLMTTGMIAQGQAALYVVETNTGKIGVYTLGGTSEAPGFVIRRHDLGSFRAEAVGLPERLK</sequence>
<dbReference type="RefSeq" id="WP_213499830.1">
    <property type="nucleotide sequence ID" value="NZ_CP074694.1"/>
</dbReference>
<keyword evidence="2" id="KW-1185">Reference proteome</keyword>
<proteinExistence type="predicted"/>
<accession>A0A8E6BA18</accession>
<organism evidence="1 2">
    <name type="scientific">Telmatocola sphagniphila</name>
    <dbReference type="NCBI Taxonomy" id="1123043"/>
    <lineage>
        <taxon>Bacteria</taxon>
        <taxon>Pseudomonadati</taxon>
        <taxon>Planctomycetota</taxon>
        <taxon>Planctomycetia</taxon>
        <taxon>Gemmatales</taxon>
        <taxon>Gemmataceae</taxon>
    </lineage>
</organism>
<protein>
    <submittedName>
        <fullName evidence="1">Uncharacterized protein</fullName>
    </submittedName>
</protein>
<dbReference type="Proteomes" id="UP000676194">
    <property type="component" value="Chromosome"/>
</dbReference>
<dbReference type="AlphaFoldDB" id="A0A8E6BA18"/>
<name>A0A8E6BA18_9BACT</name>
<evidence type="ECO:0000313" key="1">
    <source>
        <dbReference type="EMBL" id="QVL34647.1"/>
    </source>
</evidence>
<evidence type="ECO:0000313" key="2">
    <source>
        <dbReference type="Proteomes" id="UP000676194"/>
    </source>
</evidence>
<dbReference type="KEGG" id="tsph:KIH39_12280"/>
<gene>
    <name evidence="1" type="ORF">KIH39_12280</name>
</gene>